<protein>
    <submittedName>
        <fullName evidence="1">Uncharacterized protein</fullName>
    </submittedName>
</protein>
<dbReference type="RefSeq" id="WP_077664439.1">
    <property type="nucleotide sequence ID" value="NZ_JALJCU010000008.1"/>
</dbReference>
<reference evidence="1 2" key="1">
    <citation type="journal article" date="2022" name="Microbiol. Spectr.">
        <title>Microbiota of the Pregnant Mouse: Characterization of the Bacterial Communities in the Oral Cavity, Lung, Intestine, and Vagina through Culture and DNA Sequencing.</title>
        <authorList>
            <person name="Greenberg J.M."/>
            <person name="Romero R."/>
            <person name="Winters A.D."/>
            <person name="Galaz J."/>
            <person name="Garcia-Flores V."/>
            <person name="Arenas-Hernandez M."/>
            <person name="Panzer J."/>
            <person name="Shaffer Z."/>
            <person name="Kracht D.J."/>
            <person name="Gomez-Lopez N."/>
            <person name="Theis K.R."/>
        </authorList>
    </citation>
    <scope>NUCLEOTIDE SEQUENCE [LARGE SCALE GENOMIC DNA]</scope>
    <source>
        <strain evidence="1 2">MAC-C1-H1</strain>
    </source>
</reference>
<keyword evidence="2" id="KW-1185">Reference proteome</keyword>
<proteinExistence type="predicted"/>
<evidence type="ECO:0000313" key="1">
    <source>
        <dbReference type="EMBL" id="MCQ9120980.1"/>
    </source>
</evidence>
<dbReference type="Proteomes" id="UP001206350">
    <property type="component" value="Unassembled WGS sequence"/>
</dbReference>
<comment type="caution">
    <text evidence="1">The sequence shown here is derived from an EMBL/GenBank/DDBJ whole genome shotgun (WGS) entry which is preliminary data.</text>
</comment>
<gene>
    <name evidence="1" type="ORF">MUU45_000798</name>
</gene>
<evidence type="ECO:0000313" key="2">
    <source>
        <dbReference type="Proteomes" id="UP001206350"/>
    </source>
</evidence>
<dbReference type="EMBL" id="JALJCU010000008">
    <property type="protein sequence ID" value="MCQ9120980.1"/>
    <property type="molecule type" value="Genomic_DNA"/>
</dbReference>
<name>A0AAW5LC02_9PAST</name>
<sequence>MSDILHYCELTDEIKFNITQPIQVQDIVKSLEALEKIVKQSTKTFSSLGKADVTDVKLYIHAIEKGSLLEKIIVKLIFRDEENLNKFLENTHDWVSGQYKGHPVRTSLVGLVIGGMIAYGFYSLGSSSNSIAINGNYNTVITEGASQLNISQDDFKKALEENKSNRKSLAKNAVEFAQPAKTSSGDVSIVFGSSSSDNPQLVIPSAVISDIPKKVEPIKAEEKDTNMDNVTLHIRSLDRDDYNSGWTGYIDGSFTKRVPIEIPLGTDLSVLASKESVKADVTLFYTQRGNSVDQKRIVIKKLNPLNK</sequence>
<dbReference type="AlphaFoldDB" id="A0AAW5LC02"/>
<accession>A0AAW5LC02</accession>
<organism evidence="1 2">
    <name type="scientific">Rodentibacter pneumotropicus</name>
    <dbReference type="NCBI Taxonomy" id="758"/>
    <lineage>
        <taxon>Bacteria</taxon>
        <taxon>Pseudomonadati</taxon>
        <taxon>Pseudomonadota</taxon>
        <taxon>Gammaproteobacteria</taxon>
        <taxon>Pasteurellales</taxon>
        <taxon>Pasteurellaceae</taxon>
        <taxon>Rodentibacter</taxon>
    </lineage>
</organism>